<evidence type="ECO:0000256" key="1">
    <source>
        <dbReference type="SAM" id="Phobius"/>
    </source>
</evidence>
<dbReference type="InterPro" id="IPR012495">
    <property type="entry name" value="TadE-like_dom"/>
</dbReference>
<dbReference type="EMBL" id="JAILXK010000002">
    <property type="protein sequence ID" value="MBY4637281.1"/>
    <property type="molecule type" value="Genomic_DNA"/>
</dbReference>
<dbReference type="Pfam" id="PF07811">
    <property type="entry name" value="TadE"/>
    <property type="match status" value="1"/>
</dbReference>
<evidence type="ECO:0000313" key="4">
    <source>
        <dbReference type="Proteomes" id="UP001166571"/>
    </source>
</evidence>
<accession>A0ABS7MEU7</accession>
<protein>
    <submittedName>
        <fullName evidence="3">Pilus assembly protein</fullName>
    </submittedName>
</protein>
<feature type="transmembrane region" description="Helical" evidence="1">
    <location>
        <begin position="21"/>
        <end position="41"/>
    </location>
</feature>
<dbReference type="Proteomes" id="UP001166571">
    <property type="component" value="Unassembled WGS sequence"/>
</dbReference>
<evidence type="ECO:0000313" key="3">
    <source>
        <dbReference type="EMBL" id="MBY4637281.1"/>
    </source>
</evidence>
<reference evidence="3" key="1">
    <citation type="submission" date="2021-08" db="EMBL/GenBank/DDBJ databases">
        <title>Sphingopyxis panaciterrulae sp. nov., isolated from the surface water of the Yellow Sea.</title>
        <authorList>
            <person name="Gao Z."/>
            <person name="Zhang D."/>
            <person name="Zhang A."/>
        </authorList>
    </citation>
    <scope>NUCLEOTIDE SEQUENCE</scope>
    <source>
        <strain evidence="3">XHP0097</strain>
    </source>
</reference>
<keyword evidence="1" id="KW-1133">Transmembrane helix</keyword>
<organism evidence="3 4">
    <name type="scientific">Sphingopyxis jiangsuensis</name>
    <dbReference type="NCBI Taxonomy" id="2871171"/>
    <lineage>
        <taxon>Bacteria</taxon>
        <taxon>Pseudomonadati</taxon>
        <taxon>Pseudomonadota</taxon>
        <taxon>Alphaproteobacteria</taxon>
        <taxon>Sphingomonadales</taxon>
        <taxon>Sphingomonadaceae</taxon>
        <taxon>Sphingopyxis</taxon>
    </lineage>
</organism>
<comment type="caution">
    <text evidence="3">The sequence shown here is derived from an EMBL/GenBank/DDBJ whole genome shotgun (WGS) entry which is preliminary data.</text>
</comment>
<keyword evidence="1" id="KW-0472">Membrane</keyword>
<dbReference type="RefSeq" id="WP_222136568.1">
    <property type="nucleotide sequence ID" value="NZ_JAILXK010000002.1"/>
</dbReference>
<keyword evidence="4" id="KW-1185">Reference proteome</keyword>
<evidence type="ECO:0000259" key="2">
    <source>
        <dbReference type="Pfam" id="PF07811"/>
    </source>
</evidence>
<gene>
    <name evidence="3" type="ORF">K5P26_09040</name>
</gene>
<keyword evidence="1" id="KW-0812">Transmembrane</keyword>
<name>A0ABS7MEU7_9SPHN</name>
<feature type="domain" description="TadE-like" evidence="2">
    <location>
        <begin position="16"/>
        <end position="55"/>
    </location>
</feature>
<proteinExistence type="predicted"/>
<sequence length="202" mass="21283">MSARRNLVRDTRAGPAAEFALVLPLIILFLFGIIDVGRFAWEFNRAEKATQTGARWAAATAIIPSGLANYSFATGTEQIPAGTPVPTSAFQGVTCTNAANCTCAGTCNFSTAANTTAFNALVERMNDIKPDITGANVVVEYRNSGLGFAGDPNGPDVAPIINVRLQGMQFTPLTTAIFNGSFALPDFSYSLTMEDGAGSWSN</sequence>